<dbReference type="InParanoid" id="A0A0G4EGQ2"/>
<name>A0A0G4EGQ2_VITBC</name>
<dbReference type="VEuPathDB" id="CryptoDB:Vbra_7321"/>
<reference evidence="2 3" key="1">
    <citation type="submission" date="2014-11" db="EMBL/GenBank/DDBJ databases">
        <authorList>
            <person name="Zhu J."/>
            <person name="Qi W."/>
            <person name="Song R."/>
        </authorList>
    </citation>
    <scope>NUCLEOTIDE SEQUENCE [LARGE SCALE GENOMIC DNA]</scope>
</reference>
<organism evidence="2 3">
    <name type="scientific">Vitrella brassicaformis (strain CCMP3155)</name>
    <dbReference type="NCBI Taxonomy" id="1169540"/>
    <lineage>
        <taxon>Eukaryota</taxon>
        <taxon>Sar</taxon>
        <taxon>Alveolata</taxon>
        <taxon>Colpodellida</taxon>
        <taxon>Vitrellaceae</taxon>
        <taxon>Vitrella</taxon>
    </lineage>
</organism>
<sequence>MKLGETPGPPRPRTGKFWDPIHESARSLDPWQWPSKCLDQVPALVWLVVILLLFPGASKAVPTPGKVAVVSTLRRCGLVVTELNNRFAGTGPVSHTQTLTKAWRLLTPFCPVFLRAEQFLLVLSFQQPVEVASRRRQDRRNRPPQAAQVAAGFDRCVDRSEARPREGGREAAHLAAHT</sequence>
<dbReference type="EMBL" id="CDMY01000224">
    <property type="protein sequence ID" value="CEL94648.1"/>
    <property type="molecule type" value="Genomic_DNA"/>
</dbReference>
<proteinExistence type="predicted"/>
<dbReference type="Proteomes" id="UP000041254">
    <property type="component" value="Unassembled WGS sequence"/>
</dbReference>
<evidence type="ECO:0000313" key="2">
    <source>
        <dbReference type="EMBL" id="CEL94648.1"/>
    </source>
</evidence>
<dbReference type="AlphaFoldDB" id="A0A0G4EGQ2"/>
<accession>A0A0G4EGQ2</accession>
<evidence type="ECO:0000256" key="1">
    <source>
        <dbReference type="SAM" id="MobiDB-lite"/>
    </source>
</evidence>
<evidence type="ECO:0000313" key="3">
    <source>
        <dbReference type="Proteomes" id="UP000041254"/>
    </source>
</evidence>
<feature type="region of interest" description="Disordered" evidence="1">
    <location>
        <begin position="133"/>
        <end position="152"/>
    </location>
</feature>
<protein>
    <submittedName>
        <fullName evidence="2">Uncharacterized protein</fullName>
    </submittedName>
</protein>
<gene>
    <name evidence="2" type="ORF">Vbra_7321</name>
</gene>
<keyword evidence="3" id="KW-1185">Reference proteome</keyword>